<dbReference type="EMBL" id="NAJL01000073">
    <property type="protein sequence ID" value="TKA22498.1"/>
    <property type="molecule type" value="Genomic_DNA"/>
</dbReference>
<evidence type="ECO:0000313" key="4">
    <source>
        <dbReference type="EMBL" id="TKA22498.1"/>
    </source>
</evidence>
<evidence type="ECO:0000259" key="2">
    <source>
        <dbReference type="Pfam" id="PF03033"/>
    </source>
</evidence>
<gene>
    <name evidence="4" type="ORF">B0A50_07963</name>
</gene>
<keyword evidence="1" id="KW-0808">Transferase</keyword>
<dbReference type="GO" id="GO:0005975">
    <property type="term" value="P:carbohydrate metabolic process"/>
    <property type="evidence" value="ECO:0007669"/>
    <property type="project" value="InterPro"/>
</dbReference>
<comment type="caution">
    <text evidence="4">The sequence shown here is derived from an EMBL/GenBank/DDBJ whole genome shotgun (WGS) entry which is preliminary data.</text>
</comment>
<dbReference type="SUPFAM" id="SSF53756">
    <property type="entry name" value="UDP-Glycosyltransferase/glycogen phosphorylase"/>
    <property type="match status" value="1"/>
</dbReference>
<dbReference type="Pfam" id="PF06722">
    <property type="entry name" value="EryCIII-like_C"/>
    <property type="match status" value="1"/>
</dbReference>
<dbReference type="Proteomes" id="UP000308549">
    <property type="component" value="Unassembled WGS sequence"/>
</dbReference>
<dbReference type="PANTHER" id="PTHR48050:SF5">
    <property type="entry name" value="UDP-GLUCOSE,STEROL TRANSFERASE"/>
    <property type="match status" value="1"/>
</dbReference>
<dbReference type="InterPro" id="IPR002213">
    <property type="entry name" value="UDP_glucos_trans"/>
</dbReference>
<dbReference type="CDD" id="cd03784">
    <property type="entry name" value="GT1_Gtf-like"/>
    <property type="match status" value="1"/>
</dbReference>
<dbReference type="GO" id="GO:0016906">
    <property type="term" value="F:sterol 3-beta-glucosyltransferase activity"/>
    <property type="evidence" value="ECO:0007669"/>
    <property type="project" value="UniProtKB-ARBA"/>
</dbReference>
<feature type="domain" description="Glycosyltransferase family 28 N-terminal" evidence="2">
    <location>
        <begin position="65"/>
        <end position="128"/>
    </location>
</feature>
<accession>A0A4U0TKQ9</accession>
<name>A0A4U0TKQ9_9PEZI</name>
<dbReference type="AlphaFoldDB" id="A0A4U0TKQ9"/>
<protein>
    <submittedName>
        <fullName evidence="4">Uncharacterized protein</fullName>
    </submittedName>
</protein>
<organism evidence="4 5">
    <name type="scientific">Salinomyces thailandicus</name>
    <dbReference type="NCBI Taxonomy" id="706561"/>
    <lineage>
        <taxon>Eukaryota</taxon>
        <taxon>Fungi</taxon>
        <taxon>Dikarya</taxon>
        <taxon>Ascomycota</taxon>
        <taxon>Pezizomycotina</taxon>
        <taxon>Dothideomycetes</taxon>
        <taxon>Dothideomycetidae</taxon>
        <taxon>Mycosphaerellales</taxon>
        <taxon>Teratosphaeriaceae</taxon>
        <taxon>Salinomyces</taxon>
    </lineage>
</organism>
<dbReference type="PANTHER" id="PTHR48050">
    <property type="entry name" value="STEROL 3-BETA-GLUCOSYLTRANSFERASE"/>
    <property type="match status" value="1"/>
</dbReference>
<dbReference type="OrthoDB" id="5835829at2759"/>
<sequence>MATPGGDHGHIENGGINIHVDEHRYKAGRATDHSKRKTSRLTFGHRREEYEPALKDFEGIPRMNIAILITGSRGDVQPFIALGNTLQKEPYNHRVRICTHGNFRDFVKDNDLEFFSIGGDPEQLMDYMVKNPGIMPSFDSMKEGDVGKRKAELEEMLLGSWHACTEAIDSYDLSKRKPSLDKQNFDLLDLPPPFVADAIIANPPTYGAVHVAERLSVPLHMMFTMPWTPTEAFPHPMANMDYSKEDQPIANFLSYGRMELLTWTGLADIFNRFRLRTLLLDAVDPTWGYSIFDRLKVPFTYCWSQALIPKPEDWGDHIGISGFMMLSLGSDYTPEDELQKFLDAGDKPIYIGFGSITLDEPEKFAKTILEAVEKAGVRALISKGWLWENIDIEVPDNVHLLGNIPHDWLFKRVSAVVHHGGAGTTATGIALGKPTVIVPFFGDQFFWAGMVSRAGAGPQAVPAKEMTSDQLAENIKKALEPEMAEKAQELGGKMKEETGPKTAAEQFQSTDQLKSVGCFLLPDRIAVWRIRNTNVQLSTLAAAILVSKSEIKPDALKLIRHKRWLVSEGAKTPIVGMLSAITETMGAVAIDSVDFKRRLQGKGYAANQDKAIADGFSKEDDADPRQIKMMQERLLLPSGKVAGHIGLDIITFPVTFFYNAANGFHNAPLTLLNDPTVRMHDEIYNLRTGLMVSGKEILFGVYDGFTGLVTHPYKAAKDGRNRKGGVAVGAAKGVARGLGGFVFRIGAAAFGIPGYCFKGCEQQAYRWAEINDDLVKEEDVESFKRDIQNSKDATPFKQLLRQHAYGTGAMKKVMERRVWQGFRDIIELQKKPAEYQDVEKMVMQRWKGLKRVPRS</sequence>
<proteinExistence type="predicted"/>
<dbReference type="InterPro" id="IPR010610">
    <property type="entry name" value="EryCIII-like_C"/>
</dbReference>
<dbReference type="Pfam" id="PF03033">
    <property type="entry name" value="Glyco_transf_28"/>
    <property type="match status" value="1"/>
</dbReference>
<feature type="domain" description="Erythromycin biosynthesis protein CIII-like C-terminal" evidence="3">
    <location>
        <begin position="393"/>
        <end position="504"/>
    </location>
</feature>
<evidence type="ECO:0000256" key="1">
    <source>
        <dbReference type="ARBA" id="ARBA00022679"/>
    </source>
</evidence>
<keyword evidence="5" id="KW-1185">Reference proteome</keyword>
<dbReference type="FunFam" id="3.40.50.2000:FF:000268">
    <property type="entry name" value="Glycosyltransferase family 1 protein"/>
    <property type="match status" value="1"/>
</dbReference>
<dbReference type="InterPro" id="IPR004276">
    <property type="entry name" value="GlycoTrans_28_N"/>
</dbReference>
<reference evidence="4 5" key="1">
    <citation type="submission" date="2017-03" db="EMBL/GenBank/DDBJ databases">
        <title>Genomes of endolithic fungi from Antarctica.</title>
        <authorList>
            <person name="Coleine C."/>
            <person name="Masonjones S."/>
            <person name="Stajich J.E."/>
        </authorList>
    </citation>
    <scope>NUCLEOTIDE SEQUENCE [LARGE SCALE GENOMIC DNA]</scope>
    <source>
        <strain evidence="4 5">CCFEE 6315</strain>
    </source>
</reference>
<evidence type="ECO:0000259" key="3">
    <source>
        <dbReference type="Pfam" id="PF06722"/>
    </source>
</evidence>
<dbReference type="FunFam" id="3.40.50.2000:FF:000009">
    <property type="entry name" value="Sterol 3-beta-glucosyltransferase UGT80A2"/>
    <property type="match status" value="1"/>
</dbReference>
<evidence type="ECO:0000313" key="5">
    <source>
        <dbReference type="Proteomes" id="UP000308549"/>
    </source>
</evidence>
<dbReference type="Gene3D" id="3.40.50.2000">
    <property type="entry name" value="Glycogen Phosphorylase B"/>
    <property type="match status" value="2"/>
</dbReference>
<dbReference type="InterPro" id="IPR050426">
    <property type="entry name" value="Glycosyltransferase_28"/>
</dbReference>